<dbReference type="EMBL" id="KN824384">
    <property type="protein sequence ID" value="KIM21410.1"/>
    <property type="molecule type" value="Genomic_DNA"/>
</dbReference>
<reference evidence="3" key="2">
    <citation type="submission" date="2015-01" db="EMBL/GenBank/DDBJ databases">
        <title>Evolutionary Origins and Diversification of the Mycorrhizal Mutualists.</title>
        <authorList>
            <consortium name="DOE Joint Genome Institute"/>
            <consortium name="Mycorrhizal Genomics Consortium"/>
            <person name="Kohler A."/>
            <person name="Kuo A."/>
            <person name="Nagy L.G."/>
            <person name="Floudas D."/>
            <person name="Copeland A."/>
            <person name="Barry K.W."/>
            <person name="Cichocki N."/>
            <person name="Veneault-Fourrey C."/>
            <person name="LaButti K."/>
            <person name="Lindquist E.A."/>
            <person name="Lipzen A."/>
            <person name="Lundell T."/>
            <person name="Morin E."/>
            <person name="Murat C."/>
            <person name="Riley R."/>
            <person name="Ohm R."/>
            <person name="Sun H."/>
            <person name="Tunlid A."/>
            <person name="Henrissat B."/>
            <person name="Grigoriev I.V."/>
            <person name="Hibbett D.S."/>
            <person name="Martin F."/>
        </authorList>
    </citation>
    <scope>NUCLEOTIDE SEQUENCE [LARGE SCALE GENOMIC DNA]</scope>
    <source>
        <strain evidence="3">MAFF 305830</strain>
    </source>
</reference>
<dbReference type="AlphaFoldDB" id="A0A0C3A9T4"/>
<evidence type="ECO:0000313" key="3">
    <source>
        <dbReference type="Proteomes" id="UP000054097"/>
    </source>
</evidence>
<accession>A0A0C3A9T4</accession>
<proteinExistence type="predicted"/>
<dbReference type="HOGENOM" id="CLU_1687768_0_0_1"/>
<organism evidence="2 3">
    <name type="scientific">Serendipita vermifera MAFF 305830</name>
    <dbReference type="NCBI Taxonomy" id="933852"/>
    <lineage>
        <taxon>Eukaryota</taxon>
        <taxon>Fungi</taxon>
        <taxon>Dikarya</taxon>
        <taxon>Basidiomycota</taxon>
        <taxon>Agaricomycotina</taxon>
        <taxon>Agaricomycetes</taxon>
        <taxon>Sebacinales</taxon>
        <taxon>Serendipitaceae</taxon>
        <taxon>Serendipita</taxon>
    </lineage>
</organism>
<evidence type="ECO:0000256" key="1">
    <source>
        <dbReference type="SAM" id="Phobius"/>
    </source>
</evidence>
<evidence type="ECO:0000313" key="2">
    <source>
        <dbReference type="EMBL" id="KIM21410.1"/>
    </source>
</evidence>
<sequence length="156" mass="17934">MRGTIGRGRRASGVVFVLVLRLQRHVYDLRIESFLVLCTPIRWEAGFPLRAWRPLGLMNLTNRRWCSFALFRYVRFLPNTDVSMLLTLPVVAAILFKCKNSRGLDIRLLFKTGAFFLELVTITSLQYLLWLVGLSGLGCLQIFDWGVQPCAAWVRL</sequence>
<keyword evidence="1" id="KW-0472">Membrane</keyword>
<protein>
    <submittedName>
        <fullName evidence="2">Uncharacterized protein</fullName>
    </submittedName>
</protein>
<feature type="transmembrane region" description="Helical" evidence="1">
    <location>
        <begin position="108"/>
        <end position="130"/>
    </location>
</feature>
<gene>
    <name evidence="2" type="ORF">M408DRAFT_104633</name>
</gene>
<keyword evidence="1" id="KW-0812">Transmembrane</keyword>
<name>A0A0C3A9T4_SERVB</name>
<keyword evidence="1" id="KW-1133">Transmembrane helix</keyword>
<feature type="transmembrane region" description="Helical" evidence="1">
    <location>
        <begin position="76"/>
        <end position="96"/>
    </location>
</feature>
<keyword evidence="3" id="KW-1185">Reference proteome</keyword>
<reference evidence="2 3" key="1">
    <citation type="submission" date="2014-04" db="EMBL/GenBank/DDBJ databases">
        <authorList>
            <consortium name="DOE Joint Genome Institute"/>
            <person name="Kuo A."/>
            <person name="Zuccaro A."/>
            <person name="Kohler A."/>
            <person name="Nagy L.G."/>
            <person name="Floudas D."/>
            <person name="Copeland A."/>
            <person name="Barry K.W."/>
            <person name="Cichocki N."/>
            <person name="Veneault-Fourrey C."/>
            <person name="LaButti K."/>
            <person name="Lindquist E.A."/>
            <person name="Lipzen A."/>
            <person name="Lundell T."/>
            <person name="Morin E."/>
            <person name="Murat C."/>
            <person name="Sun H."/>
            <person name="Tunlid A."/>
            <person name="Henrissat B."/>
            <person name="Grigoriev I.V."/>
            <person name="Hibbett D.S."/>
            <person name="Martin F."/>
            <person name="Nordberg H.P."/>
            <person name="Cantor M.N."/>
            <person name="Hua S.X."/>
        </authorList>
    </citation>
    <scope>NUCLEOTIDE SEQUENCE [LARGE SCALE GENOMIC DNA]</scope>
    <source>
        <strain evidence="2 3">MAFF 305830</strain>
    </source>
</reference>
<dbReference type="Proteomes" id="UP000054097">
    <property type="component" value="Unassembled WGS sequence"/>
</dbReference>